<protein>
    <submittedName>
        <fullName evidence="2">NrdH-like glutaredoxin</fullName>
    </submittedName>
</protein>
<dbReference type="InterPro" id="IPR002109">
    <property type="entry name" value="Glutaredoxin"/>
</dbReference>
<feature type="domain" description="Glutaredoxin" evidence="1">
    <location>
        <begin position="8"/>
        <end position="63"/>
    </location>
</feature>
<dbReference type="SUPFAM" id="SSF52833">
    <property type="entry name" value="Thioredoxin-like"/>
    <property type="match status" value="1"/>
</dbReference>
<dbReference type="EMBL" id="KY969628">
    <property type="protein sequence ID" value="ARW57126.1"/>
    <property type="molecule type" value="Genomic_DNA"/>
</dbReference>
<dbReference type="PANTHER" id="PTHR34386:SF1">
    <property type="entry name" value="GLUTAREDOXIN-LIKE PROTEIN NRDH"/>
    <property type="match status" value="1"/>
</dbReference>
<dbReference type="PROSITE" id="PS51354">
    <property type="entry name" value="GLUTAREDOXIN_2"/>
    <property type="match status" value="1"/>
</dbReference>
<accession>A0A1Z1LWV8</accession>
<gene>
    <name evidence="2" type="ORF">SEA_ZENON_41</name>
</gene>
<sequence>MSGSKARVYGRPGCVQCEHTKKVMDKEGIPYEYIDIDTNEVAHQEVKALATGTALPLVVAKGKQWQGFSPDKIKGLKREQS</sequence>
<dbReference type="InterPro" id="IPR051548">
    <property type="entry name" value="Grx-like_ET"/>
</dbReference>
<dbReference type="GO" id="GO:0009055">
    <property type="term" value="F:electron transfer activity"/>
    <property type="evidence" value="ECO:0007669"/>
    <property type="project" value="TreeGrafter"/>
</dbReference>
<dbReference type="Gene3D" id="3.40.30.10">
    <property type="entry name" value="Glutaredoxin"/>
    <property type="match status" value="1"/>
</dbReference>
<dbReference type="CDD" id="cd02976">
    <property type="entry name" value="NrdH"/>
    <property type="match status" value="1"/>
</dbReference>
<dbReference type="Proteomes" id="UP000226152">
    <property type="component" value="Segment"/>
</dbReference>
<evidence type="ECO:0000313" key="3">
    <source>
        <dbReference type="Proteomes" id="UP000226152"/>
    </source>
</evidence>
<proteinExistence type="predicted"/>
<dbReference type="PANTHER" id="PTHR34386">
    <property type="entry name" value="GLUTAREDOXIN"/>
    <property type="match status" value="1"/>
</dbReference>
<name>A0A1Z1LWV8_9CAUD</name>
<organism evidence="2 3">
    <name type="scientific">Mycobacterium phage Zenon</name>
    <dbReference type="NCBI Taxonomy" id="1983573"/>
    <lineage>
        <taxon>Viruses</taxon>
        <taxon>Duplodnaviria</taxon>
        <taxon>Heunggongvirae</taxon>
        <taxon>Uroviricota</taxon>
        <taxon>Caudoviricetes</taxon>
        <taxon>Papyrusvirus</taxon>
        <taxon>Papyrusvirus send513</taxon>
    </lineage>
</organism>
<dbReference type="InterPro" id="IPR036249">
    <property type="entry name" value="Thioredoxin-like_sf"/>
</dbReference>
<evidence type="ECO:0000259" key="1">
    <source>
        <dbReference type="Pfam" id="PF00462"/>
    </source>
</evidence>
<evidence type="ECO:0000313" key="2">
    <source>
        <dbReference type="EMBL" id="ARW57126.1"/>
    </source>
</evidence>
<reference evidence="2 3" key="1">
    <citation type="submission" date="2017-04" db="EMBL/GenBank/DDBJ databases">
        <authorList>
            <person name="Beal Z."/>
            <person name="Bishop J."/>
            <person name="Caballero I.A."/>
            <person name="Carroll K."/>
            <person name="Carter B."/>
            <person name="Drexel-Harmon C."/>
            <person name="Henderson C."/>
            <person name="LaPlante K."/>
            <person name="Laytart J."/>
            <person name="Mills M."/>
            <person name="Zegers G."/>
            <person name="Page S.T."/>
            <person name="Bradley K.W."/>
            <person name="Asai D.J."/>
            <person name="Bowman C.A."/>
            <person name="Russell D.A."/>
            <person name="Pope W.H."/>
            <person name="Jacobs-Sera D."/>
            <person name="Hendrix R.W."/>
            <person name="Hatfull G.F."/>
        </authorList>
    </citation>
    <scope>NUCLEOTIDE SEQUENCE [LARGE SCALE GENOMIC DNA]</scope>
</reference>
<dbReference type="Pfam" id="PF00462">
    <property type="entry name" value="Glutaredoxin"/>
    <property type="match status" value="1"/>
</dbReference>